<keyword evidence="2" id="KW-0723">Serine/threonine-protein kinase</keyword>
<feature type="transmembrane region" description="Helical" evidence="10">
    <location>
        <begin position="652"/>
        <end position="672"/>
    </location>
</feature>
<keyword evidence="10" id="KW-1133">Transmembrane helix</keyword>
<dbReference type="RefSeq" id="WP_192863445.1">
    <property type="nucleotide sequence ID" value="NZ_JADAQT010000090.1"/>
</dbReference>
<feature type="transmembrane region" description="Helical" evidence="10">
    <location>
        <begin position="515"/>
        <end position="535"/>
    </location>
</feature>
<evidence type="ECO:0000313" key="13">
    <source>
        <dbReference type="Proteomes" id="UP000625527"/>
    </source>
</evidence>
<evidence type="ECO:0000256" key="5">
    <source>
        <dbReference type="ARBA" id="ARBA00022777"/>
    </source>
</evidence>
<accession>A0ABR9N1C0</accession>
<name>A0ABR9N1C0_9MICO</name>
<evidence type="ECO:0000256" key="3">
    <source>
        <dbReference type="ARBA" id="ARBA00022679"/>
    </source>
</evidence>
<keyword evidence="13" id="KW-1185">Reference proteome</keyword>
<evidence type="ECO:0000256" key="7">
    <source>
        <dbReference type="ARBA" id="ARBA00047899"/>
    </source>
</evidence>
<dbReference type="PANTHER" id="PTHR24363">
    <property type="entry name" value="SERINE/THREONINE PROTEIN KINASE"/>
    <property type="match status" value="1"/>
</dbReference>
<comment type="caution">
    <text evidence="12">The sequence shown here is derived from an EMBL/GenBank/DDBJ whole genome shotgun (WGS) entry which is preliminary data.</text>
</comment>
<dbReference type="PROSITE" id="PS50011">
    <property type="entry name" value="PROTEIN_KINASE_DOM"/>
    <property type="match status" value="1"/>
</dbReference>
<gene>
    <name evidence="12" type="ORF">IHE71_14365</name>
</gene>
<dbReference type="InterPro" id="IPR008266">
    <property type="entry name" value="Tyr_kinase_AS"/>
</dbReference>
<dbReference type="EMBL" id="JADAQT010000090">
    <property type="protein sequence ID" value="MBE1876878.1"/>
    <property type="molecule type" value="Genomic_DNA"/>
</dbReference>
<protein>
    <recommendedName>
        <fullName evidence="1">non-specific serine/threonine protein kinase</fullName>
        <ecNumber evidence="1">2.7.11.1</ecNumber>
    </recommendedName>
</protein>
<reference evidence="12 13" key="1">
    <citation type="submission" date="2020-10" db="EMBL/GenBank/DDBJ databases">
        <title>Myceligenerans pegani sp. nov., an endophytic actinomycete isolated from Peganum harmala L. in Xinjiang, China.</title>
        <authorList>
            <person name="Xin L."/>
        </authorList>
    </citation>
    <scope>NUCLEOTIDE SEQUENCE [LARGE SCALE GENOMIC DNA]</scope>
    <source>
        <strain evidence="12 13">TRM65318</strain>
    </source>
</reference>
<evidence type="ECO:0000256" key="9">
    <source>
        <dbReference type="SAM" id="MobiDB-lite"/>
    </source>
</evidence>
<dbReference type="Gene3D" id="1.10.510.10">
    <property type="entry name" value="Transferase(Phosphotransferase) domain 1"/>
    <property type="match status" value="1"/>
</dbReference>
<dbReference type="EC" id="2.7.11.1" evidence="1"/>
<dbReference type="SMART" id="SM00220">
    <property type="entry name" value="S_TKc"/>
    <property type="match status" value="1"/>
</dbReference>
<feature type="transmembrane region" description="Helical" evidence="10">
    <location>
        <begin position="626"/>
        <end position="646"/>
    </location>
</feature>
<dbReference type="PANTHER" id="PTHR24363:SF0">
    <property type="entry name" value="SERINE_THREONINE KINASE LIKE DOMAIN CONTAINING 1"/>
    <property type="match status" value="1"/>
</dbReference>
<evidence type="ECO:0000256" key="1">
    <source>
        <dbReference type="ARBA" id="ARBA00012513"/>
    </source>
</evidence>
<evidence type="ECO:0000256" key="4">
    <source>
        <dbReference type="ARBA" id="ARBA00022741"/>
    </source>
</evidence>
<evidence type="ECO:0000259" key="11">
    <source>
        <dbReference type="PROSITE" id="PS50011"/>
    </source>
</evidence>
<keyword evidence="4" id="KW-0547">Nucleotide-binding</keyword>
<feature type="domain" description="Protein kinase" evidence="11">
    <location>
        <begin position="187"/>
        <end position="444"/>
    </location>
</feature>
<feature type="region of interest" description="Disordered" evidence="9">
    <location>
        <begin position="158"/>
        <end position="178"/>
    </location>
</feature>
<sequence length="791" mass="87654">MHDGEPESSAPERTEVPALDRLAAAVSALTGDGPEADDTTVTTSLHAWDRREWHAALLSLPLDERTFSDRFQVSRLQEIERLWRWWSTVRHETAPELGGYLGFYLLTLIAMHCSDRMRFAGRQAADVVLSGLPATELSGLLVADPEVRRAVRTLHDPRLPGGTHAVPQAAGAPERQAESDEWDAIDWSRLEFHRHGTTSMILTGRVAARARGRTDRFALKLIIHPFLTIRPIVAATRNYLTEYGRPESDTSPVVRVWASHDSWILMDFLPGRTLAESLAERAAVAPRPRREIDRRVDTEALHLYGTPVLRALADLERDGLHHDDLTPSNIIVQEDDDGHVRARFVDLGVNYLHTGTITGTQAGDSVYVAPEVKRDGAGHDRADVYSLGMLLIAVAGIPHTADGTVPDPFYATSVGAARLLEDLVDSDPARRLLVLEVRAGHDRFEEIARHFRVEVEVLRARDAGRPGGWFGRLLELSPGAGTVARQRRLLEVRAAQARGNGGSTYLRQARRLQRWAWICAVSLAFASAFIITWWSRDLGLEWQARWFEWLDQAFGRTGDGLVFFDDVRAADSPVPDFWGNLPARLTTFTYALVSARLYLNVFAEVTASSTLPRTGMTRLRTVAAEAMIRSIAIGPALLIVLPNLVQRDWWPLFVQVICVYTFVGTQTCLWFADDAVRRARRAGLASVPATEILTLGRLATWQQSMAIYLVPVLGIGTLIQLDLVQDELVYAGFVSLINVGIFYFKSAGTDAPLVRAGLIRASLAAERLDHLAARRPVPRAAGGRPVEWAAS</sequence>
<evidence type="ECO:0000256" key="2">
    <source>
        <dbReference type="ARBA" id="ARBA00022527"/>
    </source>
</evidence>
<keyword evidence="10" id="KW-0812">Transmembrane</keyword>
<feature type="transmembrane region" description="Helical" evidence="10">
    <location>
        <begin position="727"/>
        <end position="744"/>
    </location>
</feature>
<proteinExistence type="predicted"/>
<keyword evidence="3" id="KW-0808">Transferase</keyword>
<dbReference type="InterPro" id="IPR011009">
    <property type="entry name" value="Kinase-like_dom_sf"/>
</dbReference>
<dbReference type="Proteomes" id="UP000625527">
    <property type="component" value="Unassembled WGS sequence"/>
</dbReference>
<dbReference type="PROSITE" id="PS00109">
    <property type="entry name" value="PROTEIN_KINASE_TYR"/>
    <property type="match status" value="1"/>
</dbReference>
<comment type="catalytic activity">
    <reaction evidence="7">
        <text>L-threonyl-[protein] + ATP = O-phospho-L-threonyl-[protein] + ADP + H(+)</text>
        <dbReference type="Rhea" id="RHEA:46608"/>
        <dbReference type="Rhea" id="RHEA-COMP:11060"/>
        <dbReference type="Rhea" id="RHEA-COMP:11605"/>
        <dbReference type="ChEBI" id="CHEBI:15378"/>
        <dbReference type="ChEBI" id="CHEBI:30013"/>
        <dbReference type="ChEBI" id="CHEBI:30616"/>
        <dbReference type="ChEBI" id="CHEBI:61977"/>
        <dbReference type="ChEBI" id="CHEBI:456216"/>
        <dbReference type="EC" id="2.7.11.1"/>
    </reaction>
</comment>
<evidence type="ECO:0000256" key="6">
    <source>
        <dbReference type="ARBA" id="ARBA00022840"/>
    </source>
</evidence>
<keyword evidence="6" id="KW-0067">ATP-binding</keyword>
<dbReference type="SUPFAM" id="SSF56112">
    <property type="entry name" value="Protein kinase-like (PK-like)"/>
    <property type="match status" value="1"/>
</dbReference>
<dbReference type="Pfam" id="PF00069">
    <property type="entry name" value="Pkinase"/>
    <property type="match status" value="1"/>
</dbReference>
<evidence type="ECO:0000256" key="10">
    <source>
        <dbReference type="SAM" id="Phobius"/>
    </source>
</evidence>
<keyword evidence="5" id="KW-0418">Kinase</keyword>
<feature type="transmembrane region" description="Helical" evidence="10">
    <location>
        <begin position="705"/>
        <end position="721"/>
    </location>
</feature>
<comment type="catalytic activity">
    <reaction evidence="8">
        <text>L-seryl-[protein] + ATP = O-phospho-L-seryl-[protein] + ADP + H(+)</text>
        <dbReference type="Rhea" id="RHEA:17989"/>
        <dbReference type="Rhea" id="RHEA-COMP:9863"/>
        <dbReference type="Rhea" id="RHEA-COMP:11604"/>
        <dbReference type="ChEBI" id="CHEBI:15378"/>
        <dbReference type="ChEBI" id="CHEBI:29999"/>
        <dbReference type="ChEBI" id="CHEBI:30616"/>
        <dbReference type="ChEBI" id="CHEBI:83421"/>
        <dbReference type="ChEBI" id="CHEBI:456216"/>
        <dbReference type="EC" id="2.7.11.1"/>
    </reaction>
</comment>
<keyword evidence="10" id="KW-0472">Membrane</keyword>
<evidence type="ECO:0000256" key="8">
    <source>
        <dbReference type="ARBA" id="ARBA00048679"/>
    </source>
</evidence>
<evidence type="ECO:0000313" key="12">
    <source>
        <dbReference type="EMBL" id="MBE1876878.1"/>
    </source>
</evidence>
<dbReference type="InterPro" id="IPR000719">
    <property type="entry name" value="Prot_kinase_dom"/>
</dbReference>
<organism evidence="12 13">
    <name type="scientific">Myceligenerans pegani</name>
    <dbReference type="NCBI Taxonomy" id="2776917"/>
    <lineage>
        <taxon>Bacteria</taxon>
        <taxon>Bacillati</taxon>
        <taxon>Actinomycetota</taxon>
        <taxon>Actinomycetes</taxon>
        <taxon>Micrococcales</taxon>
        <taxon>Promicromonosporaceae</taxon>
        <taxon>Myceligenerans</taxon>
    </lineage>
</organism>